<dbReference type="AlphaFoldDB" id="A0A0E9W173"/>
<sequence>MKTYKNSPSIFILFFMGKNRKLPEHELRKLNHVI</sequence>
<accession>A0A0E9W173</accession>
<reference evidence="1" key="1">
    <citation type="submission" date="2014-11" db="EMBL/GenBank/DDBJ databases">
        <authorList>
            <person name="Amaro Gonzalez C."/>
        </authorList>
    </citation>
    <scope>NUCLEOTIDE SEQUENCE</scope>
</reference>
<name>A0A0E9W173_ANGAN</name>
<protein>
    <submittedName>
        <fullName evidence="1">Uncharacterized protein</fullName>
    </submittedName>
</protein>
<organism evidence="1">
    <name type="scientific">Anguilla anguilla</name>
    <name type="common">European freshwater eel</name>
    <name type="synonym">Muraena anguilla</name>
    <dbReference type="NCBI Taxonomy" id="7936"/>
    <lineage>
        <taxon>Eukaryota</taxon>
        <taxon>Metazoa</taxon>
        <taxon>Chordata</taxon>
        <taxon>Craniata</taxon>
        <taxon>Vertebrata</taxon>
        <taxon>Euteleostomi</taxon>
        <taxon>Actinopterygii</taxon>
        <taxon>Neopterygii</taxon>
        <taxon>Teleostei</taxon>
        <taxon>Anguilliformes</taxon>
        <taxon>Anguillidae</taxon>
        <taxon>Anguilla</taxon>
    </lineage>
</organism>
<dbReference type="EMBL" id="GBXM01024455">
    <property type="protein sequence ID" value="JAH84122.1"/>
    <property type="molecule type" value="Transcribed_RNA"/>
</dbReference>
<reference evidence="1" key="2">
    <citation type="journal article" date="2015" name="Fish Shellfish Immunol.">
        <title>Early steps in the European eel (Anguilla anguilla)-Vibrio vulnificus interaction in the gills: Role of the RtxA13 toxin.</title>
        <authorList>
            <person name="Callol A."/>
            <person name="Pajuelo D."/>
            <person name="Ebbesson L."/>
            <person name="Teles M."/>
            <person name="MacKenzie S."/>
            <person name="Amaro C."/>
        </authorList>
    </citation>
    <scope>NUCLEOTIDE SEQUENCE</scope>
</reference>
<proteinExistence type="predicted"/>
<evidence type="ECO:0000313" key="1">
    <source>
        <dbReference type="EMBL" id="JAH84122.1"/>
    </source>
</evidence>